<dbReference type="InterPro" id="IPR013655">
    <property type="entry name" value="PAS_fold_3"/>
</dbReference>
<proteinExistence type="predicted"/>
<dbReference type="RefSeq" id="WP_316701235.1">
    <property type="nucleotide sequence ID" value="NZ_CP136336.1"/>
</dbReference>
<keyword evidence="5" id="KW-0418">Kinase</keyword>
<keyword evidence="10" id="KW-1185">Reference proteome</keyword>
<dbReference type="Pfam" id="PF00512">
    <property type="entry name" value="HisKA"/>
    <property type="match status" value="1"/>
</dbReference>
<dbReference type="InterPro" id="IPR003661">
    <property type="entry name" value="HisK_dim/P_dom"/>
</dbReference>
<comment type="catalytic activity">
    <reaction evidence="1">
        <text>ATP + protein L-histidine = ADP + protein N-phospho-L-histidine.</text>
        <dbReference type="EC" id="2.7.13.3"/>
    </reaction>
</comment>
<dbReference type="InterPro" id="IPR003018">
    <property type="entry name" value="GAF"/>
</dbReference>
<evidence type="ECO:0000256" key="4">
    <source>
        <dbReference type="ARBA" id="ARBA00022679"/>
    </source>
</evidence>
<dbReference type="SMART" id="SM00387">
    <property type="entry name" value="HATPase_c"/>
    <property type="match status" value="1"/>
</dbReference>
<dbReference type="InterPro" id="IPR005467">
    <property type="entry name" value="His_kinase_dom"/>
</dbReference>
<evidence type="ECO:0000313" key="10">
    <source>
        <dbReference type="Proteomes" id="UP001303946"/>
    </source>
</evidence>
<dbReference type="Pfam" id="PF13185">
    <property type="entry name" value="GAF_2"/>
    <property type="match status" value="1"/>
</dbReference>
<dbReference type="InterPro" id="IPR004358">
    <property type="entry name" value="Sig_transdc_His_kin-like_C"/>
</dbReference>
<dbReference type="Pfam" id="PF08447">
    <property type="entry name" value="PAS_3"/>
    <property type="match status" value="2"/>
</dbReference>
<keyword evidence="4" id="KW-0808">Transferase</keyword>
<dbReference type="InterPro" id="IPR036890">
    <property type="entry name" value="HATPase_C_sf"/>
</dbReference>
<dbReference type="EMBL" id="CP136336">
    <property type="protein sequence ID" value="WOB08471.1"/>
    <property type="molecule type" value="Genomic_DNA"/>
</dbReference>
<dbReference type="CDD" id="cd00082">
    <property type="entry name" value="HisKA"/>
    <property type="match status" value="1"/>
</dbReference>
<dbReference type="CDD" id="cd00130">
    <property type="entry name" value="PAS"/>
    <property type="match status" value="2"/>
</dbReference>
<dbReference type="SUPFAM" id="SSF47384">
    <property type="entry name" value="Homodimeric domain of signal transducing histidine kinase"/>
    <property type="match status" value="1"/>
</dbReference>
<feature type="domain" description="PAC" evidence="8">
    <location>
        <begin position="401"/>
        <end position="452"/>
    </location>
</feature>
<dbReference type="Pfam" id="PF02518">
    <property type="entry name" value="HATPase_c"/>
    <property type="match status" value="1"/>
</dbReference>
<feature type="domain" description="PAC" evidence="8">
    <location>
        <begin position="273"/>
        <end position="325"/>
    </location>
</feature>
<dbReference type="SMART" id="SM00388">
    <property type="entry name" value="HisKA"/>
    <property type="match status" value="1"/>
</dbReference>
<accession>A0ABZ0CZ81</accession>
<evidence type="ECO:0000259" key="7">
    <source>
        <dbReference type="PROSITE" id="PS50112"/>
    </source>
</evidence>
<dbReference type="PRINTS" id="PR00344">
    <property type="entry name" value="BCTRLSENSOR"/>
</dbReference>
<dbReference type="Gene3D" id="3.30.565.10">
    <property type="entry name" value="Histidine kinase-like ATPase, C-terminal domain"/>
    <property type="match status" value="1"/>
</dbReference>
<name>A0ABZ0CZ81_9BURK</name>
<evidence type="ECO:0000256" key="5">
    <source>
        <dbReference type="ARBA" id="ARBA00022777"/>
    </source>
</evidence>
<feature type="domain" description="PAS" evidence="7">
    <location>
        <begin position="326"/>
        <end position="385"/>
    </location>
</feature>
<evidence type="ECO:0000259" key="6">
    <source>
        <dbReference type="PROSITE" id="PS50109"/>
    </source>
</evidence>
<evidence type="ECO:0000256" key="1">
    <source>
        <dbReference type="ARBA" id="ARBA00000085"/>
    </source>
</evidence>
<dbReference type="PROSITE" id="PS50112">
    <property type="entry name" value="PAS"/>
    <property type="match status" value="1"/>
</dbReference>
<dbReference type="PANTHER" id="PTHR43047">
    <property type="entry name" value="TWO-COMPONENT HISTIDINE PROTEIN KINASE"/>
    <property type="match status" value="1"/>
</dbReference>
<evidence type="ECO:0000259" key="8">
    <source>
        <dbReference type="PROSITE" id="PS50113"/>
    </source>
</evidence>
<dbReference type="NCBIfam" id="TIGR00229">
    <property type="entry name" value="sensory_box"/>
    <property type="match status" value="2"/>
</dbReference>
<dbReference type="SMART" id="SM00086">
    <property type="entry name" value="PAC"/>
    <property type="match status" value="2"/>
</dbReference>
<dbReference type="PROSITE" id="PS50113">
    <property type="entry name" value="PAC"/>
    <property type="match status" value="2"/>
</dbReference>
<dbReference type="PROSITE" id="PS50109">
    <property type="entry name" value="HIS_KIN"/>
    <property type="match status" value="1"/>
</dbReference>
<gene>
    <name evidence="9" type="ORF">RXV79_00115</name>
</gene>
<dbReference type="InterPro" id="IPR001610">
    <property type="entry name" value="PAC"/>
</dbReference>
<dbReference type="Gene3D" id="3.30.450.20">
    <property type="entry name" value="PAS domain"/>
    <property type="match status" value="2"/>
</dbReference>
<organism evidence="9 10">
    <name type="scientific">Piscinibacter gummiphilus</name>
    <dbReference type="NCBI Taxonomy" id="946333"/>
    <lineage>
        <taxon>Bacteria</taxon>
        <taxon>Pseudomonadati</taxon>
        <taxon>Pseudomonadota</taxon>
        <taxon>Betaproteobacteria</taxon>
        <taxon>Burkholderiales</taxon>
        <taxon>Sphaerotilaceae</taxon>
        <taxon>Piscinibacter</taxon>
    </lineage>
</organism>
<reference evidence="9 10" key="1">
    <citation type="submission" date="2023-10" db="EMBL/GenBank/DDBJ databases">
        <title>Bacteria for the degradation of biodegradable plastic PBAT(Polybutylene adipate terephthalate).</title>
        <authorList>
            <person name="Weon H.-Y."/>
            <person name="Yeon J."/>
        </authorList>
    </citation>
    <scope>NUCLEOTIDE SEQUENCE [LARGE SCALE GENOMIC DNA]</scope>
    <source>
        <strain evidence="9 10">SBD 7-3</strain>
    </source>
</reference>
<keyword evidence="3" id="KW-0597">Phosphoprotein</keyword>
<dbReference type="InterPro" id="IPR036097">
    <property type="entry name" value="HisK_dim/P_sf"/>
</dbReference>
<dbReference type="EC" id="2.7.13.3" evidence="2"/>
<dbReference type="InterPro" id="IPR029016">
    <property type="entry name" value="GAF-like_dom_sf"/>
</dbReference>
<dbReference type="SUPFAM" id="SSF55781">
    <property type="entry name" value="GAF domain-like"/>
    <property type="match status" value="1"/>
</dbReference>
<dbReference type="InterPro" id="IPR000014">
    <property type="entry name" value="PAS"/>
</dbReference>
<dbReference type="PANTHER" id="PTHR43047:SF72">
    <property type="entry name" value="OSMOSENSING HISTIDINE PROTEIN KINASE SLN1"/>
    <property type="match status" value="1"/>
</dbReference>
<dbReference type="InterPro" id="IPR035965">
    <property type="entry name" value="PAS-like_dom_sf"/>
</dbReference>
<sequence length="704" mass="76575">MSEPPVSPHDLAAIIGRVQSRYIRAAPPREVFEPLLIDLLDCTGSEYGFIADVLHDEHGAPFLRMEVLTDISWNDATRAMVERHLRGGEGDALEFHNLGTLFGHAVRTGEVVVSNQPGSDPRRGGGLPAGHPPMRAFLGVPLFHGGEMVGQLGLANRHGGYDQALVDRLQPLFTSVAAIMGAVRAERARRAAEQALREQRAQLQATVDLAGVGIVELSLDGTPRMINQRMCDMLGRTREAQMKLRTDQVTHPDDLPAEQTLRARLLAGEVPRYHCTKRYLHAEGHAVWVNANTSLVRKPDGSPDYLIVVAEDITERMQADAALRSSQQRFLDLVNSVDGIFWEADLEERRFTYVSDKAEAITGFAPARWMERAFWATRVHPEDRDRAVSEIIAVQLAGTPQSIEYRFIAADGRVLWMSSLVTVLQSEDGRRLLRGLIIDATALKQAEESQLAAQAALRANAAKTQFLSRMSHELRTPLNAVLGFAQLLALDTAHPLTPAQRARVDHISQAGSHLLAMINDVLDLSRIESGGVSLMPAVVPVYVVVSEAISLVVNAAAQAGVTITVDRSARDLAAPTTCVRADHLRLRQVLVNLLSNAIKYNRSGGTVILRWPVAPDGQVLLQVQDSGIGLSAAQQEHLFEPFNRLGIERSGIEGTGIGLVITQRLLQVMGGRLSVESTLGVGSCFTASLPEAQPASALPVQAQA</sequence>
<evidence type="ECO:0000256" key="2">
    <source>
        <dbReference type="ARBA" id="ARBA00012438"/>
    </source>
</evidence>
<dbReference type="SMART" id="SM00091">
    <property type="entry name" value="PAS"/>
    <property type="match status" value="2"/>
</dbReference>
<dbReference type="InterPro" id="IPR003594">
    <property type="entry name" value="HATPase_dom"/>
</dbReference>
<dbReference type="SUPFAM" id="SSF55874">
    <property type="entry name" value="ATPase domain of HSP90 chaperone/DNA topoisomerase II/histidine kinase"/>
    <property type="match status" value="1"/>
</dbReference>
<feature type="domain" description="Histidine kinase" evidence="6">
    <location>
        <begin position="469"/>
        <end position="693"/>
    </location>
</feature>
<evidence type="ECO:0000313" key="9">
    <source>
        <dbReference type="EMBL" id="WOB08471.1"/>
    </source>
</evidence>
<dbReference type="Proteomes" id="UP001303946">
    <property type="component" value="Chromosome"/>
</dbReference>
<evidence type="ECO:0000256" key="3">
    <source>
        <dbReference type="ARBA" id="ARBA00022553"/>
    </source>
</evidence>
<protein>
    <recommendedName>
        <fullName evidence="2">histidine kinase</fullName>
        <ecNumber evidence="2">2.7.13.3</ecNumber>
    </recommendedName>
</protein>
<dbReference type="InterPro" id="IPR000700">
    <property type="entry name" value="PAS-assoc_C"/>
</dbReference>
<dbReference type="SUPFAM" id="SSF55785">
    <property type="entry name" value="PYP-like sensor domain (PAS domain)"/>
    <property type="match status" value="2"/>
</dbReference>
<dbReference type="Gene3D" id="1.10.287.130">
    <property type="match status" value="1"/>
</dbReference>
<dbReference type="Gene3D" id="3.30.450.40">
    <property type="match status" value="1"/>
</dbReference>